<keyword evidence="2" id="KW-0521">NADP</keyword>
<dbReference type="PANTHER" id="PTHR43391">
    <property type="entry name" value="RETINOL DEHYDROGENASE-RELATED"/>
    <property type="match status" value="1"/>
</dbReference>
<organism evidence="5 6">
    <name type="scientific">Candidatus Magnetoglobus multicellularis str. Araruama</name>
    <dbReference type="NCBI Taxonomy" id="890399"/>
    <lineage>
        <taxon>Bacteria</taxon>
        <taxon>Pseudomonadati</taxon>
        <taxon>Thermodesulfobacteriota</taxon>
        <taxon>Desulfobacteria</taxon>
        <taxon>Desulfobacterales</taxon>
        <taxon>Desulfobacteraceae</taxon>
        <taxon>Candidatus Magnetoglobus</taxon>
    </lineage>
</organism>
<protein>
    <submittedName>
        <fullName evidence="5">Short-chain dehydrogenase/reductase</fullName>
    </submittedName>
</protein>
<evidence type="ECO:0000256" key="3">
    <source>
        <dbReference type="ARBA" id="ARBA00023002"/>
    </source>
</evidence>
<dbReference type="SUPFAM" id="SSF51735">
    <property type="entry name" value="NAD(P)-binding Rossmann-fold domains"/>
    <property type="match status" value="1"/>
</dbReference>
<dbReference type="PANTHER" id="PTHR43391:SF14">
    <property type="entry name" value="DEHYDROGENASE_REDUCTASE SDR FAMILY PROTEIN 7-LIKE"/>
    <property type="match status" value="1"/>
</dbReference>
<dbReference type="GO" id="GO:0016491">
    <property type="term" value="F:oxidoreductase activity"/>
    <property type="evidence" value="ECO:0007669"/>
    <property type="project" value="UniProtKB-KW"/>
</dbReference>
<dbReference type="PRINTS" id="PR00081">
    <property type="entry name" value="GDHRDH"/>
</dbReference>
<dbReference type="PRINTS" id="PR00080">
    <property type="entry name" value="SDRFAMILY"/>
</dbReference>
<gene>
    <name evidence="5" type="ORF">OMM_01058</name>
</gene>
<dbReference type="CDD" id="cd05233">
    <property type="entry name" value="SDR_c"/>
    <property type="match status" value="1"/>
</dbReference>
<name>A0A1V1PEK0_9BACT</name>
<evidence type="ECO:0000256" key="1">
    <source>
        <dbReference type="ARBA" id="ARBA00006484"/>
    </source>
</evidence>
<accession>A0A1V1PEK0</accession>
<dbReference type="AlphaFoldDB" id="A0A1V1PEK0"/>
<dbReference type="PROSITE" id="PS00061">
    <property type="entry name" value="ADH_SHORT"/>
    <property type="match status" value="1"/>
</dbReference>
<dbReference type="InterPro" id="IPR002347">
    <property type="entry name" value="SDR_fam"/>
</dbReference>
<evidence type="ECO:0000256" key="2">
    <source>
        <dbReference type="ARBA" id="ARBA00022857"/>
    </source>
</evidence>
<evidence type="ECO:0000313" key="6">
    <source>
        <dbReference type="Proteomes" id="UP000189670"/>
    </source>
</evidence>
<reference evidence="6" key="1">
    <citation type="submission" date="2012-11" db="EMBL/GenBank/DDBJ databases">
        <authorList>
            <person name="Lucero-Rivera Y.E."/>
            <person name="Tovar-Ramirez D."/>
        </authorList>
    </citation>
    <scope>NUCLEOTIDE SEQUENCE [LARGE SCALE GENOMIC DNA]</scope>
    <source>
        <strain evidence="6">Araruama</strain>
    </source>
</reference>
<dbReference type="EMBL" id="ATBP01000073">
    <property type="protein sequence ID" value="ETR73301.1"/>
    <property type="molecule type" value="Genomic_DNA"/>
</dbReference>
<dbReference type="InterPro" id="IPR020904">
    <property type="entry name" value="Sc_DH/Rdtase_CS"/>
</dbReference>
<evidence type="ECO:0000313" key="5">
    <source>
        <dbReference type="EMBL" id="ETR73301.1"/>
    </source>
</evidence>
<dbReference type="Proteomes" id="UP000189670">
    <property type="component" value="Unassembled WGS sequence"/>
</dbReference>
<comment type="similarity">
    <text evidence="1 4">Belongs to the short-chain dehydrogenases/reductases (SDR) family.</text>
</comment>
<keyword evidence="3" id="KW-0560">Oxidoreductase</keyword>
<dbReference type="InterPro" id="IPR036291">
    <property type="entry name" value="NAD(P)-bd_dom_sf"/>
</dbReference>
<dbReference type="Pfam" id="PF00106">
    <property type="entry name" value="adh_short"/>
    <property type="match status" value="1"/>
</dbReference>
<dbReference type="FunFam" id="3.40.50.720:FF:000084">
    <property type="entry name" value="Short-chain dehydrogenase reductase"/>
    <property type="match status" value="1"/>
</dbReference>
<dbReference type="Gene3D" id="3.40.50.720">
    <property type="entry name" value="NAD(P)-binding Rossmann-like Domain"/>
    <property type="match status" value="1"/>
</dbReference>
<proteinExistence type="inferred from homology"/>
<comment type="caution">
    <text evidence="5">The sequence shown here is derived from an EMBL/GenBank/DDBJ whole genome shotgun (WGS) entry which is preliminary data.</text>
</comment>
<sequence>MSTIDNFKNKVVVVTGAASGIGRSIAHLFSENKASLVIADKDEKRLQQVEEELNDYGTKVSSIVVDVSNLKQIEELSNFVIKEFGQVDILINNAGIALGGPSDVFPLEDFEKLVNVNFWSIVYGVQSFVPVFKKQGYGHIVNISSLAGLVGHIGIGAYSATKHAVVGYSEVLRAELRRYNIGVTVICPGIINTNIVQDAKITHVEKMKVNQSQLINFYKNWGWPPERVAKAVFKAVKKIKGLFQLDQKHGFAGI</sequence>
<evidence type="ECO:0000256" key="4">
    <source>
        <dbReference type="RuleBase" id="RU000363"/>
    </source>
</evidence>